<feature type="transmembrane region" description="Helical" evidence="9">
    <location>
        <begin position="34"/>
        <end position="54"/>
    </location>
</feature>
<dbReference type="OrthoDB" id="1508846at2759"/>
<dbReference type="KEGG" id="bpg:Bathy04g02440"/>
<sequence length="68" mass="7615">MGFWGTTFAFCVLEGACAVYINATGIRGANHLKHLLSVTAVTCMWMMWAIIYMAQMYPLVQPVRNKGE</sequence>
<dbReference type="Proteomes" id="UP000198341">
    <property type="component" value="Chromosome 4"/>
</dbReference>
<dbReference type="GO" id="GO:0033179">
    <property type="term" value="C:proton-transporting V-type ATPase, V0 domain"/>
    <property type="evidence" value="ECO:0007669"/>
    <property type="project" value="InterPro"/>
</dbReference>
<evidence type="ECO:0000256" key="3">
    <source>
        <dbReference type="ARBA" id="ARBA00022448"/>
    </source>
</evidence>
<name>K8EDL8_9CHLO</name>
<protein>
    <submittedName>
        <fullName evidence="10">H+-or Na+-translocating f-type, v-type and A-type ATPase superfamily</fullName>
    </submittedName>
</protein>
<dbReference type="GeneID" id="19016269"/>
<dbReference type="EMBL" id="FO082275">
    <property type="protein sequence ID" value="CCO16111.1"/>
    <property type="molecule type" value="Genomic_DNA"/>
</dbReference>
<evidence type="ECO:0000256" key="1">
    <source>
        <dbReference type="ARBA" id="ARBA00004141"/>
    </source>
</evidence>
<evidence type="ECO:0000313" key="11">
    <source>
        <dbReference type="Proteomes" id="UP000198341"/>
    </source>
</evidence>
<dbReference type="RefSeq" id="XP_007513586.1">
    <property type="nucleotide sequence ID" value="XM_007513524.1"/>
</dbReference>
<keyword evidence="3" id="KW-0813">Transport</keyword>
<keyword evidence="11" id="KW-1185">Reference proteome</keyword>
<dbReference type="InterPro" id="IPR008389">
    <property type="entry name" value="ATPase_V0-cplx_e1/e2_su"/>
</dbReference>
<keyword evidence="6 9" id="KW-1133">Transmembrane helix</keyword>
<dbReference type="AlphaFoldDB" id="K8EDL8"/>
<organism evidence="10 11">
    <name type="scientific">Bathycoccus prasinos</name>
    <dbReference type="NCBI Taxonomy" id="41875"/>
    <lineage>
        <taxon>Eukaryota</taxon>
        <taxon>Viridiplantae</taxon>
        <taxon>Chlorophyta</taxon>
        <taxon>Mamiellophyceae</taxon>
        <taxon>Mamiellales</taxon>
        <taxon>Bathycoccaceae</taxon>
        <taxon>Bathycoccus</taxon>
    </lineage>
</organism>
<dbReference type="STRING" id="41875.K8EDL8"/>
<keyword evidence="5" id="KW-0375">Hydrogen ion transport</keyword>
<dbReference type="GO" id="GO:0046961">
    <property type="term" value="F:proton-transporting ATPase activity, rotational mechanism"/>
    <property type="evidence" value="ECO:0007669"/>
    <property type="project" value="InterPro"/>
</dbReference>
<dbReference type="Pfam" id="PF05493">
    <property type="entry name" value="ATP_synt_H"/>
    <property type="match status" value="1"/>
</dbReference>
<evidence type="ECO:0000256" key="7">
    <source>
        <dbReference type="ARBA" id="ARBA00023065"/>
    </source>
</evidence>
<evidence type="ECO:0000256" key="5">
    <source>
        <dbReference type="ARBA" id="ARBA00022781"/>
    </source>
</evidence>
<reference evidence="10 11" key="1">
    <citation type="submission" date="2011-10" db="EMBL/GenBank/DDBJ databases">
        <authorList>
            <person name="Genoscope - CEA"/>
        </authorList>
    </citation>
    <scope>NUCLEOTIDE SEQUENCE [LARGE SCALE GENOMIC DNA]</scope>
    <source>
        <strain evidence="10 11">RCC 1105</strain>
    </source>
</reference>
<evidence type="ECO:0000256" key="8">
    <source>
        <dbReference type="ARBA" id="ARBA00023136"/>
    </source>
</evidence>
<evidence type="ECO:0000256" key="2">
    <source>
        <dbReference type="ARBA" id="ARBA00008328"/>
    </source>
</evidence>
<keyword evidence="7" id="KW-0406">Ion transport</keyword>
<keyword evidence="4 9" id="KW-0812">Transmembrane</keyword>
<accession>K8EDL8</accession>
<comment type="subcellular location">
    <subcellularLocation>
        <location evidence="1">Membrane</location>
        <topology evidence="1">Multi-pass membrane protein</topology>
    </subcellularLocation>
</comment>
<evidence type="ECO:0000313" key="10">
    <source>
        <dbReference type="EMBL" id="CCO16111.1"/>
    </source>
</evidence>
<gene>
    <name evidence="10" type="ORF">Bathy04g02440</name>
</gene>
<evidence type="ECO:0000256" key="4">
    <source>
        <dbReference type="ARBA" id="ARBA00022692"/>
    </source>
</evidence>
<keyword evidence="8 9" id="KW-0472">Membrane</keyword>
<evidence type="ECO:0000256" key="6">
    <source>
        <dbReference type="ARBA" id="ARBA00022989"/>
    </source>
</evidence>
<evidence type="ECO:0000256" key="9">
    <source>
        <dbReference type="SAM" id="Phobius"/>
    </source>
</evidence>
<proteinExistence type="inferred from homology"/>
<comment type="similarity">
    <text evidence="2">Belongs to the V-ATPase e1/e2 subunit family.</text>
</comment>